<keyword evidence="1" id="KW-0732">Signal</keyword>
<feature type="non-terminal residue" evidence="3">
    <location>
        <position position="336"/>
    </location>
</feature>
<proteinExistence type="predicted"/>
<gene>
    <name evidence="3" type="ORF">AVEN_73218_1</name>
</gene>
<dbReference type="PROSITE" id="PS50879">
    <property type="entry name" value="RNASE_H_1"/>
    <property type="match status" value="1"/>
</dbReference>
<comment type="caution">
    <text evidence="3">The sequence shown here is derived from an EMBL/GenBank/DDBJ whole genome shotgun (WGS) entry which is preliminary data.</text>
</comment>
<dbReference type="GO" id="GO:0003676">
    <property type="term" value="F:nucleic acid binding"/>
    <property type="evidence" value="ECO:0007669"/>
    <property type="project" value="InterPro"/>
</dbReference>
<dbReference type="InterPro" id="IPR036397">
    <property type="entry name" value="RNaseH_sf"/>
</dbReference>
<evidence type="ECO:0000256" key="1">
    <source>
        <dbReference type="SAM" id="SignalP"/>
    </source>
</evidence>
<dbReference type="GO" id="GO:0004523">
    <property type="term" value="F:RNA-DNA hybrid ribonuclease activity"/>
    <property type="evidence" value="ECO:0007669"/>
    <property type="project" value="InterPro"/>
</dbReference>
<feature type="signal peptide" evidence="1">
    <location>
        <begin position="1"/>
        <end position="22"/>
    </location>
</feature>
<reference evidence="3 4" key="1">
    <citation type="journal article" date="2019" name="Sci. Rep.">
        <title>Orb-weaving spider Araneus ventricosus genome elucidates the spidroin gene catalogue.</title>
        <authorList>
            <person name="Kono N."/>
            <person name="Nakamura H."/>
            <person name="Ohtoshi R."/>
            <person name="Moran D.A.P."/>
            <person name="Shinohara A."/>
            <person name="Yoshida Y."/>
            <person name="Fujiwara M."/>
            <person name="Mori M."/>
            <person name="Tomita M."/>
            <person name="Arakawa K."/>
        </authorList>
    </citation>
    <scope>NUCLEOTIDE SEQUENCE [LARGE SCALE GENOMIC DNA]</scope>
</reference>
<feature type="chain" id="PRO_5021507389" description="RNase H type-1 domain-containing protein" evidence="1">
    <location>
        <begin position="23"/>
        <end position="336"/>
    </location>
</feature>
<dbReference type="OrthoDB" id="6514649at2759"/>
<dbReference type="SUPFAM" id="SSF53098">
    <property type="entry name" value="Ribonuclease H-like"/>
    <property type="match status" value="1"/>
</dbReference>
<evidence type="ECO:0000259" key="2">
    <source>
        <dbReference type="PROSITE" id="PS50879"/>
    </source>
</evidence>
<keyword evidence="4" id="KW-1185">Reference proteome</keyword>
<dbReference type="InterPro" id="IPR002156">
    <property type="entry name" value="RNaseH_domain"/>
</dbReference>
<sequence length="336" mass="38334">MFVLFCFLAQELFLAKLRHTNGKIIYTPKKTHNNSTSVPPGNLGYLPTGQPPRHLCRSYWVSLLFIHNYKEKLVAQHSTDLDFLFLQTSVISIPVKLKKTLRDGQHTHRNIQVQLKFPWMTKATSTLNLEFIPMDPKQRREVFLRNTVFQAEILALLKIVECAFSLPTQQLTILVDNQANIKSAANPKSQTTIAQKIFKLLHSHPHIIVLWIKAQAGYIGIEEADRLAKKAAEKENFPETPLELPKSFIKTFLRQKIMTTGELASDDEDTGRLIHNIILKISLQHRSGKSTGHTKKFCSSRDMDPSLCFYKDSTLPELHSVLVGELAHQSIMPWFA</sequence>
<organism evidence="3 4">
    <name type="scientific">Araneus ventricosus</name>
    <name type="common">Orbweaver spider</name>
    <name type="synonym">Epeira ventricosa</name>
    <dbReference type="NCBI Taxonomy" id="182803"/>
    <lineage>
        <taxon>Eukaryota</taxon>
        <taxon>Metazoa</taxon>
        <taxon>Ecdysozoa</taxon>
        <taxon>Arthropoda</taxon>
        <taxon>Chelicerata</taxon>
        <taxon>Arachnida</taxon>
        <taxon>Araneae</taxon>
        <taxon>Araneomorphae</taxon>
        <taxon>Entelegynae</taxon>
        <taxon>Araneoidea</taxon>
        <taxon>Araneidae</taxon>
        <taxon>Araneus</taxon>
    </lineage>
</organism>
<dbReference type="AlphaFoldDB" id="A0A4Y2SDI7"/>
<dbReference type="EMBL" id="BGPR01021214">
    <property type="protein sequence ID" value="GBN86288.1"/>
    <property type="molecule type" value="Genomic_DNA"/>
</dbReference>
<dbReference type="InterPro" id="IPR012337">
    <property type="entry name" value="RNaseH-like_sf"/>
</dbReference>
<evidence type="ECO:0000313" key="3">
    <source>
        <dbReference type="EMBL" id="GBN86288.1"/>
    </source>
</evidence>
<dbReference type="Gene3D" id="3.30.420.10">
    <property type="entry name" value="Ribonuclease H-like superfamily/Ribonuclease H"/>
    <property type="match status" value="1"/>
</dbReference>
<dbReference type="Proteomes" id="UP000499080">
    <property type="component" value="Unassembled WGS sequence"/>
</dbReference>
<name>A0A4Y2SDI7_ARAVE</name>
<evidence type="ECO:0000313" key="4">
    <source>
        <dbReference type="Proteomes" id="UP000499080"/>
    </source>
</evidence>
<feature type="domain" description="RNase H type-1" evidence="2">
    <location>
        <begin position="87"/>
        <end position="233"/>
    </location>
</feature>
<accession>A0A4Y2SDI7</accession>
<protein>
    <recommendedName>
        <fullName evidence="2">RNase H type-1 domain-containing protein</fullName>
    </recommendedName>
</protein>